<protein>
    <submittedName>
        <fullName evidence="3">Gamma-glutamylputrescine oxidoreductase</fullName>
        <ecNumber evidence="3">1.4.3.-</ecNumber>
    </submittedName>
</protein>
<dbReference type="SUPFAM" id="SSF51905">
    <property type="entry name" value="FAD/NAD(P)-binding domain"/>
    <property type="match status" value="1"/>
</dbReference>
<evidence type="ECO:0000259" key="2">
    <source>
        <dbReference type="Pfam" id="PF01266"/>
    </source>
</evidence>
<keyword evidence="1 3" id="KW-0560">Oxidoreductase</keyword>
<organism evidence="3 4">
    <name type="scientific">Tropicibacter naphthalenivorans</name>
    <dbReference type="NCBI Taxonomy" id="441103"/>
    <lineage>
        <taxon>Bacteria</taxon>
        <taxon>Pseudomonadati</taxon>
        <taxon>Pseudomonadota</taxon>
        <taxon>Alphaproteobacteria</taxon>
        <taxon>Rhodobacterales</taxon>
        <taxon>Roseobacteraceae</taxon>
        <taxon>Tropicibacter</taxon>
    </lineage>
</organism>
<dbReference type="PANTHER" id="PTHR13847">
    <property type="entry name" value="SARCOSINE DEHYDROGENASE-RELATED"/>
    <property type="match status" value="1"/>
</dbReference>
<name>A0A0P1GDR2_9RHOB</name>
<dbReference type="Pfam" id="PF01266">
    <property type="entry name" value="DAO"/>
    <property type="match status" value="1"/>
</dbReference>
<dbReference type="Proteomes" id="UP000054935">
    <property type="component" value="Unassembled WGS sequence"/>
</dbReference>
<accession>A0A0P1GDR2</accession>
<feature type="domain" description="FAD dependent oxidoreductase" evidence="2">
    <location>
        <begin position="37"/>
        <end position="387"/>
    </location>
</feature>
<sequence>MKRIYEPAAYGPQGGCFWADTVNGPDWPQLNGDVSADVAVIGGGFTGLTCALELARSGVDVVVLEAEHAGYGASGRNGGFCCLGGAKASAAKLAAIGWHHTERAAVDFVDGLIRQHGLVVDRHSQGETILAHKPRRWAALQRDAKEIAALYGAEPTLIHKCDLRAQGLDGPWHGAMTIPVGFALNPRKYHAGLAQAATKAGVRTFARSPVTQIVNGAPWRLTTPNGTVRAKRVVLATNGYSSEDLPDWLRARYLPVQSSVIVTRALTQSEQDAQGWWSDQMAYDTRELLHYFRKMPDGRFLFGMRGGLTATTRARTAISAKIRRDFAALFPAWKDVPITHEWDGLVCLMAGLVPFVGAVPKHEGLFAAMGFHGNGVAMGSYAGHLLAGQITGQPTPYPDALKVQPKRFPLGRWRRALLRPAYIAAETLDL</sequence>
<dbReference type="STRING" id="441103.TRN7648_02697"/>
<dbReference type="PANTHER" id="PTHR13847:SF281">
    <property type="entry name" value="FAD DEPENDENT OXIDOREDUCTASE DOMAIN-CONTAINING PROTEIN"/>
    <property type="match status" value="1"/>
</dbReference>
<dbReference type="InterPro" id="IPR036188">
    <property type="entry name" value="FAD/NAD-bd_sf"/>
</dbReference>
<dbReference type="EC" id="1.4.3.-" evidence="3"/>
<keyword evidence="4" id="KW-1185">Reference proteome</keyword>
<dbReference type="OrthoDB" id="9806601at2"/>
<proteinExistence type="predicted"/>
<evidence type="ECO:0000313" key="4">
    <source>
        <dbReference type="Proteomes" id="UP000054935"/>
    </source>
</evidence>
<dbReference type="InterPro" id="IPR006076">
    <property type="entry name" value="FAD-dep_OxRdtase"/>
</dbReference>
<evidence type="ECO:0000313" key="3">
    <source>
        <dbReference type="EMBL" id="CUH79888.1"/>
    </source>
</evidence>
<dbReference type="AlphaFoldDB" id="A0A0P1GDR2"/>
<dbReference type="GO" id="GO:0005737">
    <property type="term" value="C:cytoplasm"/>
    <property type="evidence" value="ECO:0007669"/>
    <property type="project" value="TreeGrafter"/>
</dbReference>
<dbReference type="Gene3D" id="3.30.9.10">
    <property type="entry name" value="D-Amino Acid Oxidase, subunit A, domain 2"/>
    <property type="match status" value="1"/>
</dbReference>
<dbReference type="RefSeq" id="WP_058248171.1">
    <property type="nucleotide sequence ID" value="NZ_CYSE01000004.1"/>
</dbReference>
<gene>
    <name evidence="3" type="primary">puuB_3</name>
    <name evidence="3" type="ORF">TRN7648_02697</name>
</gene>
<evidence type="ECO:0000256" key="1">
    <source>
        <dbReference type="ARBA" id="ARBA00023002"/>
    </source>
</evidence>
<dbReference type="GO" id="GO:0016491">
    <property type="term" value="F:oxidoreductase activity"/>
    <property type="evidence" value="ECO:0007669"/>
    <property type="project" value="UniProtKB-KW"/>
</dbReference>
<reference evidence="3 4" key="1">
    <citation type="submission" date="2015-09" db="EMBL/GenBank/DDBJ databases">
        <authorList>
            <consortium name="Swine Surveillance"/>
        </authorList>
    </citation>
    <scope>NUCLEOTIDE SEQUENCE [LARGE SCALE GENOMIC DNA]</scope>
    <source>
        <strain evidence="3 4">CECT 7648</strain>
    </source>
</reference>
<dbReference type="EMBL" id="CYSE01000004">
    <property type="protein sequence ID" value="CUH79888.1"/>
    <property type="molecule type" value="Genomic_DNA"/>
</dbReference>
<dbReference type="Gene3D" id="3.50.50.60">
    <property type="entry name" value="FAD/NAD(P)-binding domain"/>
    <property type="match status" value="1"/>
</dbReference>